<keyword evidence="9" id="KW-1185">Reference proteome</keyword>
<comment type="similarity">
    <text evidence="1">In the C-terminal section; belongs to the transposase 35 family.</text>
</comment>
<evidence type="ECO:0000256" key="4">
    <source>
        <dbReference type="ARBA" id="ARBA00023125"/>
    </source>
</evidence>
<feature type="domain" description="Cas12f1-like TNB" evidence="7">
    <location>
        <begin position="291"/>
        <end position="357"/>
    </location>
</feature>
<evidence type="ECO:0000313" key="9">
    <source>
        <dbReference type="Proteomes" id="UP000032047"/>
    </source>
</evidence>
<dbReference type="NCBIfam" id="TIGR01766">
    <property type="entry name" value="IS200/IS605 family accessory protein TnpB-like domain"/>
    <property type="match status" value="1"/>
</dbReference>
<keyword evidence="5" id="KW-0233">DNA recombination</keyword>
<accession>A0A0D0GBT7</accession>
<evidence type="ECO:0000259" key="7">
    <source>
        <dbReference type="Pfam" id="PF07282"/>
    </source>
</evidence>
<dbReference type="PATRIC" id="fig|265546.4.peg.380"/>
<evidence type="ECO:0000259" key="6">
    <source>
        <dbReference type="Pfam" id="PF01385"/>
    </source>
</evidence>
<comment type="caution">
    <text evidence="8">The sequence shown here is derived from an EMBL/GenBank/DDBJ whole genome shotgun (WGS) entry which is preliminary data.</text>
</comment>
<dbReference type="Pfam" id="PF07282">
    <property type="entry name" value="Cas12f1-like_TNB"/>
    <property type="match status" value="1"/>
</dbReference>
<proteinExistence type="inferred from homology"/>
<dbReference type="EMBL" id="JXTG01000001">
    <property type="protein sequence ID" value="KIP22685.1"/>
    <property type="molecule type" value="Genomic_DNA"/>
</dbReference>
<comment type="similarity">
    <text evidence="2">In the N-terminal section; belongs to the transposase 2 family.</text>
</comment>
<dbReference type="GO" id="GO:0032196">
    <property type="term" value="P:transposition"/>
    <property type="evidence" value="ECO:0007669"/>
    <property type="project" value="UniProtKB-KW"/>
</dbReference>
<dbReference type="Proteomes" id="UP000032047">
    <property type="component" value="Unassembled WGS sequence"/>
</dbReference>
<dbReference type="Pfam" id="PF01385">
    <property type="entry name" value="OrfB_IS605"/>
    <property type="match status" value="1"/>
</dbReference>
<evidence type="ECO:0000256" key="1">
    <source>
        <dbReference type="ARBA" id="ARBA00008761"/>
    </source>
</evidence>
<dbReference type="InterPro" id="IPR001959">
    <property type="entry name" value="Transposase"/>
</dbReference>
<dbReference type="GO" id="GO:0006310">
    <property type="term" value="P:DNA recombination"/>
    <property type="evidence" value="ECO:0007669"/>
    <property type="project" value="UniProtKB-KW"/>
</dbReference>
<evidence type="ECO:0000256" key="5">
    <source>
        <dbReference type="ARBA" id="ARBA00023172"/>
    </source>
</evidence>
<evidence type="ECO:0000313" key="8">
    <source>
        <dbReference type="EMBL" id="KIP22685.1"/>
    </source>
</evidence>
<evidence type="ECO:0000256" key="3">
    <source>
        <dbReference type="ARBA" id="ARBA00022578"/>
    </source>
</evidence>
<evidence type="ECO:0000256" key="2">
    <source>
        <dbReference type="ARBA" id="ARBA00011044"/>
    </source>
</evidence>
<reference evidence="8 9" key="1">
    <citation type="submission" date="2015-01" db="EMBL/GenBank/DDBJ databases">
        <title>Genome sequence of Anoxybacillus ayderensis strain AB04.</title>
        <authorList>
            <person name="Belduz A.O."/>
            <person name="Canakci S."/>
            <person name="Chan K.-G."/>
            <person name="Kahar U.M."/>
            <person name="Yaakob A.S."/>
            <person name="Chan C.S."/>
            <person name="Goh K.M."/>
        </authorList>
    </citation>
    <scope>NUCLEOTIDE SEQUENCE [LARGE SCALE GENOMIC DNA]</scope>
    <source>
        <strain evidence="8 9">AB04</strain>
    </source>
</reference>
<organism evidence="8 9">
    <name type="scientific">Anoxybacillus ayderensis</name>
    <dbReference type="NCBI Taxonomy" id="265546"/>
    <lineage>
        <taxon>Bacteria</taxon>
        <taxon>Bacillati</taxon>
        <taxon>Bacillota</taxon>
        <taxon>Bacilli</taxon>
        <taxon>Bacillales</taxon>
        <taxon>Anoxybacillaceae</taxon>
        <taxon>Anoxybacillus</taxon>
    </lineage>
</organism>
<dbReference type="PANTHER" id="PTHR30405">
    <property type="entry name" value="TRANSPOSASE"/>
    <property type="match status" value="1"/>
</dbReference>
<sequence>MKLTLTAKIKILPTSEQEQLLQKTMQAYRDACNAVSEVIYKENTLVQAKLHKMTYRKLRSTFGLKSQMAQSVLKTVIAKYKTNQTNGHKWCQIAFKKPQIDLVFNRDYSLTKGLFSINTLEGRIKVPFQTKGLETYFDGTWTFGTAKLVNKHQKWFLHIPVSKEMEEANLHHIRQVVGVDMGVNFLATVYDSNGQTLFFKGRHIKHKRAKYKQLRRQLQKKQTPSARRRLKKIGQRENRWMQDVNHCISKALVERYGKNTLFVLEDLTGVRQRAEKVSVNHRYELVSWAFCDLRQKIEYKARKHQAKVIAVDPTYTSQTCPKCGHTAKANRNKKTHTFCCQTCQYTSNDDRVGAMNLQRKGIEYIVEETTKA</sequence>
<dbReference type="PANTHER" id="PTHR30405:SF11">
    <property type="entry name" value="RNA-GUIDED DNA ENDONUCLEASE RV2885C-RELATED"/>
    <property type="match status" value="1"/>
</dbReference>
<keyword evidence="4" id="KW-0238">DNA-binding</keyword>
<dbReference type="GO" id="GO:0003677">
    <property type="term" value="F:DNA binding"/>
    <property type="evidence" value="ECO:0007669"/>
    <property type="project" value="UniProtKB-KW"/>
</dbReference>
<protein>
    <submittedName>
        <fullName evidence="8">Transposase, IS605 OrfB family</fullName>
    </submittedName>
</protein>
<dbReference type="RefSeq" id="WP_042534039.1">
    <property type="nucleotide sequence ID" value="NZ_JXTG01000001.1"/>
</dbReference>
<keyword evidence="3" id="KW-0815">Transposition</keyword>
<dbReference type="AlphaFoldDB" id="A0A0D0GBT7"/>
<gene>
    <name evidence="8" type="ORF">JV16_00365</name>
</gene>
<dbReference type="InterPro" id="IPR010095">
    <property type="entry name" value="Cas12f1-like_TNB"/>
</dbReference>
<feature type="domain" description="Probable transposase IS891/IS1136/IS1341" evidence="6">
    <location>
        <begin position="159"/>
        <end position="267"/>
    </location>
</feature>
<name>A0A0D0GBT7_9BACL</name>
<dbReference type="InterPro" id="IPR051399">
    <property type="entry name" value="RNA-guided_DNA_endo/Transpos"/>
</dbReference>
<dbReference type="NCBIfam" id="NF040570">
    <property type="entry name" value="guided_TnpB"/>
    <property type="match status" value="1"/>
</dbReference>